<dbReference type="GO" id="GO:0010803">
    <property type="term" value="P:regulation of tumor necrosis factor-mediated signaling pathway"/>
    <property type="evidence" value="ECO:0007669"/>
    <property type="project" value="TreeGrafter"/>
</dbReference>
<name>Q4RK25_TETNG</name>
<sequence>MDAKLKEDLFRRYVTALEKRLEEDHTRMGITPERDRGRRKDSEALLSTATALLGAYQPDPGQRFRMVNFYEVVENCLRCQRGSNLKSLEKAFHTLEVICTNLLLFPWKKEFRCIKTFTGPYVYYLKSAIPDADLRPLMRTIGYTCDHDSQFRLQEHPGGAHHLRQLAFELFLAQAECRLLGEVVALARGSASELEALELRRGCRDDAACCAEGVRRRDSLGADMARLSSPPPADAYTSYHSLDEIDLYTERGGTGGRQTPSRPPSREPREVRDGWLLKAHGGVKCQGCGLGCSSMASCQRCEVILCPACHDVDPSPCCGPQDYNLKSPRPLDGYIPVKEKLSVYSNAHSHLHSHPLTLTHSNSHPHPHPHPQLVEKPLLSAKLFSSKAIALTTPKGGSSERINMGGSRCGFCNKPGASHTCVNCSKVSCDSCMSLYAKDICTRKNPQHSFVPNHQLNFKSGTISHLVYR</sequence>
<dbReference type="Pfam" id="PF21388">
    <property type="entry name" value="SPATA2_PUB-like"/>
    <property type="match status" value="1"/>
</dbReference>
<feature type="region of interest" description="Disordered" evidence="2">
    <location>
        <begin position="249"/>
        <end position="269"/>
    </location>
</feature>
<dbReference type="GO" id="GO:0005737">
    <property type="term" value="C:cytoplasm"/>
    <property type="evidence" value="ECO:0007669"/>
    <property type="project" value="TreeGrafter"/>
</dbReference>
<evidence type="ECO:0000259" key="3">
    <source>
        <dbReference type="Pfam" id="PF21388"/>
    </source>
</evidence>
<evidence type="ECO:0000256" key="1">
    <source>
        <dbReference type="ARBA" id="ARBA00038142"/>
    </source>
</evidence>
<dbReference type="GO" id="GO:0070536">
    <property type="term" value="P:protein K63-linked deubiquitination"/>
    <property type="evidence" value="ECO:0007669"/>
    <property type="project" value="TreeGrafter"/>
</dbReference>
<dbReference type="PANTHER" id="PTHR15326">
    <property type="entry name" value="SPERMATOGENESIS-ASSOCIATED PROTEIN 2/TAMOZHENNIC"/>
    <property type="match status" value="1"/>
</dbReference>
<dbReference type="KEGG" id="tng:GSTEN00033170G001"/>
<dbReference type="OrthoDB" id="9989817at2759"/>
<evidence type="ECO:0000313" key="4">
    <source>
        <dbReference type="EMBL" id="CAG11257.1"/>
    </source>
</evidence>
<dbReference type="GO" id="GO:0060544">
    <property type="term" value="P:regulation of necroptotic process"/>
    <property type="evidence" value="ECO:0007669"/>
    <property type="project" value="TreeGrafter"/>
</dbReference>
<feature type="domain" description="Spermatogenesis-associated protein 2 PUB-like" evidence="3">
    <location>
        <begin position="9"/>
        <end position="210"/>
    </location>
</feature>
<dbReference type="AlphaFoldDB" id="Q4RK25"/>
<gene>
    <name evidence="4" type="ORF">GSTENG00033170001</name>
</gene>
<dbReference type="InterPro" id="IPR048839">
    <property type="entry name" value="SPATA2_PUB-like"/>
</dbReference>
<proteinExistence type="inferred from homology"/>
<accession>Q4RK25</accession>
<comment type="similarity">
    <text evidence="1">Belongs to the SPATA2 family.</text>
</comment>
<reference evidence="4" key="2">
    <citation type="submission" date="2004-02" db="EMBL/GenBank/DDBJ databases">
        <authorList>
            <consortium name="Genoscope"/>
            <consortium name="Whitehead Institute Centre for Genome Research"/>
        </authorList>
    </citation>
    <scope>NUCLEOTIDE SEQUENCE</scope>
</reference>
<protein>
    <submittedName>
        <fullName evidence="4">Chromosome 9 SCAF15033, whole genome shotgun sequence</fullName>
    </submittedName>
</protein>
<dbReference type="EMBL" id="CAAE01015033">
    <property type="protein sequence ID" value="CAG11257.1"/>
    <property type="molecule type" value="Genomic_DNA"/>
</dbReference>
<reference evidence="4" key="1">
    <citation type="journal article" date="2004" name="Nature">
        <title>Genome duplication in the teleost fish Tetraodon nigroviridis reveals the early vertebrate proto-karyotype.</title>
        <authorList>
            <person name="Jaillon O."/>
            <person name="Aury J.-M."/>
            <person name="Brunet F."/>
            <person name="Petit J.-L."/>
            <person name="Stange-Thomann N."/>
            <person name="Mauceli E."/>
            <person name="Bouneau L."/>
            <person name="Fischer C."/>
            <person name="Ozouf-Costaz C."/>
            <person name="Bernot A."/>
            <person name="Nicaud S."/>
            <person name="Jaffe D."/>
            <person name="Fisher S."/>
            <person name="Lutfalla G."/>
            <person name="Dossat C."/>
            <person name="Segurens B."/>
            <person name="Dasilva C."/>
            <person name="Salanoubat M."/>
            <person name="Levy M."/>
            <person name="Boudet N."/>
            <person name="Castellano S."/>
            <person name="Anthouard V."/>
            <person name="Jubin C."/>
            <person name="Castelli V."/>
            <person name="Katinka M."/>
            <person name="Vacherie B."/>
            <person name="Biemont C."/>
            <person name="Skalli Z."/>
            <person name="Cattolico L."/>
            <person name="Poulain J."/>
            <person name="De Berardinis V."/>
            <person name="Cruaud C."/>
            <person name="Duprat S."/>
            <person name="Brottier P."/>
            <person name="Coutanceau J.-P."/>
            <person name="Gouzy J."/>
            <person name="Parra G."/>
            <person name="Lardier G."/>
            <person name="Chapple C."/>
            <person name="McKernan K.J."/>
            <person name="McEwan P."/>
            <person name="Bosak S."/>
            <person name="Kellis M."/>
            <person name="Volff J.-N."/>
            <person name="Guigo R."/>
            <person name="Zody M.C."/>
            <person name="Mesirov J."/>
            <person name="Lindblad-Toh K."/>
            <person name="Birren B."/>
            <person name="Nusbaum C."/>
            <person name="Kahn D."/>
            <person name="Robinson-Rechavi M."/>
            <person name="Laudet V."/>
            <person name="Schachter V."/>
            <person name="Quetier F."/>
            <person name="Saurin W."/>
            <person name="Scarpelli C."/>
            <person name="Wincker P."/>
            <person name="Lander E.S."/>
            <person name="Weissenbach J."/>
            <person name="Roest Crollius H."/>
        </authorList>
    </citation>
    <scope>NUCLEOTIDE SEQUENCE [LARGE SCALE GENOMIC DNA]</scope>
</reference>
<organism evidence="4">
    <name type="scientific">Tetraodon nigroviridis</name>
    <name type="common">Spotted green pufferfish</name>
    <name type="synonym">Chelonodon nigroviridis</name>
    <dbReference type="NCBI Taxonomy" id="99883"/>
    <lineage>
        <taxon>Eukaryota</taxon>
        <taxon>Metazoa</taxon>
        <taxon>Chordata</taxon>
        <taxon>Craniata</taxon>
        <taxon>Vertebrata</taxon>
        <taxon>Euteleostomi</taxon>
        <taxon>Actinopterygii</taxon>
        <taxon>Neopterygii</taxon>
        <taxon>Teleostei</taxon>
        <taxon>Neoteleostei</taxon>
        <taxon>Acanthomorphata</taxon>
        <taxon>Eupercaria</taxon>
        <taxon>Tetraodontiformes</taxon>
        <taxon>Tetradontoidea</taxon>
        <taxon>Tetraodontidae</taxon>
        <taxon>Tetraodon</taxon>
    </lineage>
</organism>
<dbReference type="Gene3D" id="1.20.58.2190">
    <property type="match status" value="1"/>
</dbReference>
<dbReference type="GO" id="GO:1990108">
    <property type="term" value="P:protein linear deubiquitination"/>
    <property type="evidence" value="ECO:0007669"/>
    <property type="project" value="TreeGrafter"/>
</dbReference>
<evidence type="ECO:0000256" key="2">
    <source>
        <dbReference type="SAM" id="MobiDB-lite"/>
    </source>
</evidence>
<dbReference type="PANTHER" id="PTHR15326:SF8">
    <property type="entry name" value="SPERMATOGENESIS-ASSOCIATED PROTEIN 2"/>
    <property type="match status" value="1"/>
</dbReference>